<dbReference type="Pfam" id="PF02720">
    <property type="entry name" value="DUF222"/>
    <property type="match status" value="1"/>
</dbReference>
<comment type="caution">
    <text evidence="2">The sequence shown here is derived from an EMBL/GenBank/DDBJ whole genome shotgun (WGS) entry which is preliminary data.</text>
</comment>
<proteinExistence type="predicted"/>
<evidence type="ECO:0000313" key="2">
    <source>
        <dbReference type="EMBL" id="KXZ59547.1"/>
    </source>
</evidence>
<dbReference type="InterPro" id="IPR003870">
    <property type="entry name" value="DUF222"/>
</dbReference>
<dbReference type="EMBL" id="LRAD01000045">
    <property type="protein sequence ID" value="KXZ59547.1"/>
    <property type="molecule type" value="Genomic_DNA"/>
</dbReference>
<sequence length="469" mass="50124">MDLLAQRLDDLRSLVVDVLRAAVSNRVFERGTECELARQIAAIAEVGRLLEALLIDATGEVMRRSDNPVRDERMTSHLGCRDVTQLLQTLTRIEPRSAARLQRAAAAVRSDVSPTTGEVLEAPFPSVRAAMVDGVIGVDGILAITGPLQQTAPRVSAAARRDAADIVVAEARGEGPDAAPPACAELLRIHAQTWALALDQDGAEPRERIAERKRSVVLGVATAGGVPIRGTLLPEVAAQLQTIFDAHLSPAVAFDDPAATDDEPLPARDDRTRAQKQHDALAAALGVAASSGLLPTIGGHAPTLVVSVDADDLVAGTGFAHAQGCDQPVDVAAARHIACAGAVQRISSRADGRIVAIGIEERVFNRHQRRAIALRDGGCIIPGCGVPAGWCEIHHVTEHARGGPTHTDNGVLLCWYHHRFLDRVGWQIRMNGGVPEVKAPPWHGTDHRWRVVTTSPVRLKKRAKRILTT</sequence>
<accession>A0A150HBM7</accession>
<protein>
    <recommendedName>
        <fullName evidence="1">HNH nuclease domain-containing protein</fullName>
    </recommendedName>
</protein>
<dbReference type="Proteomes" id="UP000075357">
    <property type="component" value="Unassembled WGS sequence"/>
</dbReference>
<dbReference type="STRING" id="36807.Mlaev_02279"/>
<name>A0A150HBM7_9MICO</name>
<dbReference type="SMART" id="SM00507">
    <property type="entry name" value="HNHc"/>
    <property type="match status" value="1"/>
</dbReference>
<dbReference type="Gene3D" id="1.10.30.50">
    <property type="match status" value="1"/>
</dbReference>
<dbReference type="InterPro" id="IPR003615">
    <property type="entry name" value="HNH_nuc"/>
</dbReference>
<reference evidence="2 3" key="1">
    <citation type="submission" date="2016-01" db="EMBL/GenBank/DDBJ databases">
        <title>Draft genome sequences of Microbacterium laevaniformans LCDC 91-0039 and the type strain of Microbacterium hominis LCDC 84-209.</title>
        <authorList>
            <person name="Bernier A.-M."/>
            <person name="Bernard K."/>
        </authorList>
    </citation>
    <scope>NUCLEOTIDE SEQUENCE [LARGE SCALE GENOMIC DNA]</scope>
    <source>
        <strain evidence="2 3">LCDC 91-0039</strain>
    </source>
</reference>
<gene>
    <name evidence="2" type="ORF">Mlaev_02279</name>
</gene>
<organism evidence="2 3">
    <name type="scientific">Microbacterium laevaniformans</name>
    <dbReference type="NCBI Taxonomy" id="36807"/>
    <lineage>
        <taxon>Bacteria</taxon>
        <taxon>Bacillati</taxon>
        <taxon>Actinomycetota</taxon>
        <taxon>Actinomycetes</taxon>
        <taxon>Micrococcales</taxon>
        <taxon>Microbacteriaceae</taxon>
        <taxon>Microbacterium</taxon>
    </lineage>
</organism>
<evidence type="ECO:0000259" key="1">
    <source>
        <dbReference type="SMART" id="SM00507"/>
    </source>
</evidence>
<keyword evidence="3" id="KW-1185">Reference proteome</keyword>
<dbReference type="RefSeq" id="WP_082784323.1">
    <property type="nucleotide sequence ID" value="NZ_LRAD01000045.1"/>
</dbReference>
<dbReference type="CDD" id="cd00085">
    <property type="entry name" value="HNHc"/>
    <property type="match status" value="1"/>
</dbReference>
<feature type="domain" description="HNH nuclease" evidence="1">
    <location>
        <begin position="367"/>
        <end position="419"/>
    </location>
</feature>
<evidence type="ECO:0000313" key="3">
    <source>
        <dbReference type="Proteomes" id="UP000075357"/>
    </source>
</evidence>
<dbReference type="PATRIC" id="fig|36807.3.peg.2315"/>
<dbReference type="AlphaFoldDB" id="A0A150HBM7"/>